<reference evidence="1" key="2">
    <citation type="journal article" date="2015" name="Gigascience">
        <title>Reconstructing a comprehensive transcriptome assembly of a white-pupal translocated strain of the pest fruit fly Bactrocera cucurbitae.</title>
        <authorList>
            <person name="Sim S.B."/>
            <person name="Calla B."/>
            <person name="Hall B."/>
            <person name="DeRego T."/>
            <person name="Geib S.M."/>
        </authorList>
    </citation>
    <scope>NUCLEOTIDE SEQUENCE</scope>
</reference>
<name>A0A0A1X443_ZEUCU</name>
<sequence length="125" mass="14957">QSYLYLLPKSQIKIYKQKRKQNQNMLPVPYKKLRRPRRIFRKRNVSRSMATQVNELDIDMTFESMCEDPDTSFDTYNHNALIRKKQKYKNLFIAGHVPKTSCTTLCKPISYHFAPPTIHKNIKFF</sequence>
<feature type="non-terminal residue" evidence="1">
    <location>
        <position position="1"/>
    </location>
</feature>
<proteinExistence type="predicted"/>
<reference evidence="1" key="1">
    <citation type="submission" date="2014-11" db="EMBL/GenBank/DDBJ databases">
        <authorList>
            <person name="Geib S."/>
        </authorList>
    </citation>
    <scope>NUCLEOTIDE SEQUENCE</scope>
</reference>
<protein>
    <submittedName>
        <fullName evidence="1">Melatonin-related receptor</fullName>
    </submittedName>
</protein>
<keyword evidence="1" id="KW-0675">Receptor</keyword>
<dbReference type="AlphaFoldDB" id="A0A0A1X443"/>
<gene>
    <name evidence="1" type="primary">Gpr50</name>
    <name evidence="1" type="ORF">g.2170</name>
</gene>
<dbReference type="EMBL" id="GBXI01008440">
    <property type="protein sequence ID" value="JAD05852.1"/>
    <property type="molecule type" value="Transcribed_RNA"/>
</dbReference>
<accession>A0A0A1X443</accession>
<organism evidence="1">
    <name type="scientific">Zeugodacus cucurbitae</name>
    <name type="common">Melon fruit fly</name>
    <name type="synonym">Bactrocera cucurbitae</name>
    <dbReference type="NCBI Taxonomy" id="28588"/>
    <lineage>
        <taxon>Eukaryota</taxon>
        <taxon>Metazoa</taxon>
        <taxon>Ecdysozoa</taxon>
        <taxon>Arthropoda</taxon>
        <taxon>Hexapoda</taxon>
        <taxon>Insecta</taxon>
        <taxon>Pterygota</taxon>
        <taxon>Neoptera</taxon>
        <taxon>Endopterygota</taxon>
        <taxon>Diptera</taxon>
        <taxon>Brachycera</taxon>
        <taxon>Muscomorpha</taxon>
        <taxon>Tephritoidea</taxon>
        <taxon>Tephritidae</taxon>
        <taxon>Zeugodacus</taxon>
        <taxon>Zeugodacus</taxon>
    </lineage>
</organism>
<evidence type="ECO:0000313" key="1">
    <source>
        <dbReference type="EMBL" id="JAD05852.1"/>
    </source>
</evidence>